<dbReference type="InterPro" id="IPR050745">
    <property type="entry name" value="Multifunctional_regulatory"/>
</dbReference>
<protein>
    <submittedName>
        <fullName evidence="4">Putative ankyrin repeat containing protein</fullName>
    </submittedName>
</protein>
<dbReference type="SMART" id="SM00248">
    <property type="entry name" value="ANK"/>
    <property type="match status" value="12"/>
</dbReference>
<gene>
    <name evidence="4" type="ORF">UCRPA7_3367</name>
</gene>
<evidence type="ECO:0000256" key="2">
    <source>
        <dbReference type="ARBA" id="ARBA00023043"/>
    </source>
</evidence>
<dbReference type="InterPro" id="IPR036770">
    <property type="entry name" value="Ankyrin_rpt-contain_sf"/>
</dbReference>
<evidence type="ECO:0000256" key="3">
    <source>
        <dbReference type="PROSITE-ProRule" id="PRU00023"/>
    </source>
</evidence>
<dbReference type="SUPFAM" id="SSF48403">
    <property type="entry name" value="Ankyrin repeat"/>
    <property type="match status" value="4"/>
</dbReference>
<dbReference type="PROSITE" id="PS50088">
    <property type="entry name" value="ANK_REPEAT"/>
    <property type="match status" value="1"/>
</dbReference>
<dbReference type="Pfam" id="PF00023">
    <property type="entry name" value="Ank"/>
    <property type="match status" value="1"/>
</dbReference>
<dbReference type="PANTHER" id="PTHR24189">
    <property type="entry name" value="MYOTROPHIN"/>
    <property type="match status" value="1"/>
</dbReference>
<dbReference type="KEGG" id="tmn:UCRPA7_3367"/>
<dbReference type="GeneID" id="19323708"/>
<dbReference type="InterPro" id="IPR002110">
    <property type="entry name" value="Ankyrin_rpt"/>
</dbReference>
<dbReference type="Gene3D" id="1.25.40.20">
    <property type="entry name" value="Ankyrin repeat-containing domain"/>
    <property type="match status" value="5"/>
</dbReference>
<evidence type="ECO:0000256" key="1">
    <source>
        <dbReference type="ARBA" id="ARBA00022737"/>
    </source>
</evidence>
<reference evidence="5" key="1">
    <citation type="journal article" date="2013" name="Genome Announc.">
        <title>Draft genome sequence of the ascomycete Phaeoacremonium aleophilum strain UCR-PA7, a causal agent of the esca disease complex in grapevines.</title>
        <authorList>
            <person name="Blanco-Ulate B."/>
            <person name="Rolshausen P."/>
            <person name="Cantu D."/>
        </authorList>
    </citation>
    <scope>NUCLEOTIDE SEQUENCE [LARGE SCALE GENOMIC DNA]</scope>
    <source>
        <strain evidence="5">UCR-PA7</strain>
    </source>
</reference>
<organism evidence="4 5">
    <name type="scientific">Phaeoacremonium minimum (strain UCR-PA7)</name>
    <name type="common">Esca disease fungus</name>
    <name type="synonym">Togninia minima</name>
    <dbReference type="NCBI Taxonomy" id="1286976"/>
    <lineage>
        <taxon>Eukaryota</taxon>
        <taxon>Fungi</taxon>
        <taxon>Dikarya</taxon>
        <taxon>Ascomycota</taxon>
        <taxon>Pezizomycotina</taxon>
        <taxon>Sordariomycetes</taxon>
        <taxon>Sordariomycetidae</taxon>
        <taxon>Togniniales</taxon>
        <taxon>Togniniaceae</taxon>
        <taxon>Phaeoacremonium</taxon>
    </lineage>
</organism>
<evidence type="ECO:0000313" key="5">
    <source>
        <dbReference type="Proteomes" id="UP000014074"/>
    </source>
</evidence>
<dbReference type="Proteomes" id="UP000014074">
    <property type="component" value="Unassembled WGS sequence"/>
</dbReference>
<dbReference type="eggNOG" id="ENOG502QVYS">
    <property type="taxonomic scope" value="Eukaryota"/>
</dbReference>
<keyword evidence="5" id="KW-1185">Reference proteome</keyword>
<dbReference type="RefSeq" id="XP_007914094.1">
    <property type="nucleotide sequence ID" value="XM_007915903.1"/>
</dbReference>
<proteinExistence type="predicted"/>
<sequence>MALPGVSPDERQWRLQRLAAEWMIEGGGPQPTALTRPVHSPLSPTFRTPNDDFLAEELLKRRRINNSQAQNGHGGMKRAFTMGKKKGWELKEIFEALDAHVENGGSPGVAEALIQKLLSAGGDMNVAGMKSKTNLLGRRKSLESFERSRILQKAIDHGSLDMVTVLAPHADPLALDMALPTALRNGNVQICELLLRYGANASQTTDGQDVFRQLCQEGGQAELVGLILQSDGRPSPGWISQAMIDATKKGCLETVSKLSRSTADGNHNDAEALKESVSQCRVDIALAILTGNKPPNVQRLNEAFSKVFTHPTIMPNEKIAFTDALLCAGADGDVVSAALVQACATGFYEMINLLISYGASVEFQDAQVLRGAIQKGNVSLVQVLLSEQSQLSPLYASELVGCIPKRSTPEERKAFLDLLLRKGASGEPLNDALIESVENADFESVKLLLTPHFPGRQMVKSHDLRKGPRSMIFDRHAIADVNHRGGLALQLAALTGNLPMANFLLACKPSPETLAEVYPSISGLAPLDRFHMTQSFLAAGLTGPAVHNALQNAIEEQPPQRDDRLIKLLLQNDVAGNFSDGITLSSAIEHEDVDLLGSVLYHSKATPQVSAGAIPKVMMIKNLNTRAQMISLLLEAGAGLEVKAAGEATVAVLQTATTDTRLLEIFLKQGKVDVNFANGSLVVLAVRNNDPRVLETVLRIGKPTPETLDLGVQAMGGLPSNAAKAAKVETIIRHSKHKETLNGLLTSEVQSLLKTPPQQRILATLKSLLAAGVDVNAQKAAGFCYAVGAADTQLTDLLFASKPKAQALKAAMPFALKIQDPMDRLTFTQRLLQAGAPATEANQALVYAVKAHPDDLPLINTLVSKADCSDGEALITSVRTGKPDVVELIISKSKKKFTAPLINGAFAEATRVSDSNARKALCDILLRFGASGPAVSEGLLAIAASGDVDLGRILIQHGASLDYQEGQAIVEACRAGVSEVLKMLLSGKTAVQKPTLSRGFQAATEVGDLRERAAIFRLLLDHGVDGEEVDAQLVSAARFGDDAEDLVQLFLEHGASTDFNNGEAVWNATRCASMGILEMLLGIKTVGPRQQKPSHKTMSRALKASWKLSPEPRYQVIEWLFKAGLPVGEDIHVGLNKAVNDEEPNMALVELLVKNGASPLANGCQTLVDAIQKRVLPALDLFMQTEIPQSDIQWAFSQAFAPKDADIWLNDDGFKVAERLLEKGANGDSLGGALIAALDRCGTEQNDIARRFVELLTHHHASVNELQGLAVCKAAKSADPELIRLIIRQNPSSEAVSMAFPYLFDHELSEEQALEMITLFTDYHHEGQRLDVMFAHPESEPVIFRAISQYPRSSGILQALLDAGYYYDQMGTGRIFQELEEEPMNLLTWMLLQPQKKVSSSLITMIIEKGAKVNFETKSSKTTPIMLAIKERRQDIVRTLILAGAEVDVVDVTGNTPLTLATGIGGELGTTMMSNLLAAEPSKNDGSLHNAARDLNISAMQVLVEFGHDVDFPSPLHDGRSALGELCLHASDSGELTAAREKTMEKAMSFLIEKGSDLSVLSDGKPILMLALDAFDPLSTTKTLLKVGMWKLINKPFNNFSDGTYIYSPTMYVKRVLPQADINAKLLTLLRANRAQDVFYASHGPQPEDAVGLPDDIVRAERERQARLDRIATEREEHARALARTKEIADIQNQIFANRAQLEDARARRQRDDEMDGIREKARVEEEMFAAAVRRQKAERTAALEHAQTLTEAELSRTRLIAETEFEVEGRKQLQMLEYERQVGSERVDNAQKISAVRLREREDIDKLDKANEQRIKGRLTEQRRLVDSQNQLAGRLANGGINGQRQIGYVAGELT</sequence>
<feature type="repeat" description="ANK" evidence="3">
    <location>
        <begin position="1420"/>
        <end position="1452"/>
    </location>
</feature>
<keyword evidence="2 3" id="KW-0040">ANK repeat</keyword>
<dbReference type="PANTHER" id="PTHR24189:SF50">
    <property type="entry name" value="ANKYRIN REPEAT AND SOCS BOX PROTEIN 2"/>
    <property type="match status" value="1"/>
</dbReference>
<accession>R8BP46</accession>
<name>R8BP46_PHAM7</name>
<evidence type="ECO:0000313" key="4">
    <source>
        <dbReference type="EMBL" id="EOO01116.1"/>
    </source>
</evidence>
<dbReference type="OrthoDB" id="194358at2759"/>
<keyword evidence="1" id="KW-0677">Repeat</keyword>
<dbReference type="PROSITE" id="PS50297">
    <property type="entry name" value="ANK_REP_REGION"/>
    <property type="match status" value="1"/>
</dbReference>
<dbReference type="HOGENOM" id="CLU_001569_0_1_1"/>
<dbReference type="EMBL" id="KB933041">
    <property type="protein sequence ID" value="EOO01116.1"/>
    <property type="molecule type" value="Genomic_DNA"/>
</dbReference>